<dbReference type="GO" id="GO:0043235">
    <property type="term" value="C:receptor complex"/>
    <property type="evidence" value="ECO:0007669"/>
    <property type="project" value="TreeGrafter"/>
</dbReference>
<keyword evidence="11" id="KW-1185">Reference proteome</keyword>
<feature type="domain" description="Protein kinase" evidence="9">
    <location>
        <begin position="1"/>
        <end position="145"/>
    </location>
</feature>
<keyword evidence="5" id="KW-0067">ATP-binding</keyword>
<evidence type="ECO:0000256" key="4">
    <source>
        <dbReference type="ARBA" id="ARBA00022777"/>
    </source>
</evidence>
<dbReference type="PRINTS" id="PR00109">
    <property type="entry name" value="TYRKINASE"/>
</dbReference>
<protein>
    <submittedName>
        <fullName evidence="10">EPHA8 protein</fullName>
    </submittedName>
</protein>
<keyword evidence="7" id="KW-0829">Tyrosine-protein kinase</keyword>
<reference evidence="10 11" key="1">
    <citation type="submission" date="2019-09" db="EMBL/GenBank/DDBJ databases">
        <title>Bird 10,000 Genomes (B10K) Project - Family phase.</title>
        <authorList>
            <person name="Zhang G."/>
        </authorList>
    </citation>
    <scope>NUCLEOTIDE SEQUENCE [LARGE SCALE GENOMIC DNA]</scope>
    <source>
        <strain evidence="10">OUT-0007</strain>
        <tissue evidence="10">Blood</tissue>
    </source>
</reference>
<proteinExistence type="predicted"/>
<dbReference type="GO" id="GO:0005886">
    <property type="term" value="C:plasma membrane"/>
    <property type="evidence" value="ECO:0007669"/>
    <property type="project" value="TreeGrafter"/>
</dbReference>
<dbReference type="GO" id="GO:0048468">
    <property type="term" value="P:cell development"/>
    <property type="evidence" value="ECO:0007669"/>
    <property type="project" value="UniProtKB-ARBA"/>
</dbReference>
<evidence type="ECO:0000259" key="9">
    <source>
        <dbReference type="PROSITE" id="PS50011"/>
    </source>
</evidence>
<dbReference type="SMART" id="SM00219">
    <property type="entry name" value="TyrKc"/>
    <property type="match status" value="1"/>
</dbReference>
<dbReference type="GO" id="GO:0030182">
    <property type="term" value="P:neuron differentiation"/>
    <property type="evidence" value="ECO:0007669"/>
    <property type="project" value="UniProtKB-ARBA"/>
</dbReference>
<dbReference type="Pfam" id="PF07714">
    <property type="entry name" value="PK_Tyr_Ser-Thr"/>
    <property type="match status" value="1"/>
</dbReference>
<name>A0A7K6T684_CALNI</name>
<dbReference type="InterPro" id="IPR001245">
    <property type="entry name" value="Ser-Thr/Tyr_kinase_cat_dom"/>
</dbReference>
<keyword evidence="4" id="KW-0418">Kinase</keyword>
<dbReference type="EMBL" id="VZSB01002130">
    <property type="protein sequence ID" value="NWX05778.1"/>
    <property type="molecule type" value="Genomic_DNA"/>
</dbReference>
<gene>
    <name evidence="10" type="primary">Epha8_0</name>
    <name evidence="10" type="ORF">CALNIC_R04068</name>
</gene>
<evidence type="ECO:0000256" key="1">
    <source>
        <dbReference type="ARBA" id="ARBA00004308"/>
    </source>
</evidence>
<keyword evidence="2" id="KW-0808">Transferase</keyword>
<evidence type="ECO:0000256" key="7">
    <source>
        <dbReference type="ARBA" id="ARBA00023137"/>
    </source>
</evidence>
<dbReference type="PANTHER" id="PTHR24416:SF539">
    <property type="entry name" value="RECEPTOR PROTEIN-TYROSINE KINASE"/>
    <property type="match status" value="1"/>
</dbReference>
<evidence type="ECO:0000256" key="2">
    <source>
        <dbReference type="ARBA" id="ARBA00022679"/>
    </source>
</evidence>
<feature type="non-terminal residue" evidence="10">
    <location>
        <position position="1"/>
    </location>
</feature>
<evidence type="ECO:0000256" key="5">
    <source>
        <dbReference type="ARBA" id="ARBA00022840"/>
    </source>
</evidence>
<keyword evidence="3" id="KW-0547">Nucleotide-binding</keyword>
<accession>A0A7K6T684</accession>
<comment type="subcellular location">
    <subcellularLocation>
        <location evidence="1">Endomembrane system</location>
    </subcellularLocation>
</comment>
<dbReference type="InterPro" id="IPR020635">
    <property type="entry name" value="Tyr_kinase_cat_dom"/>
</dbReference>
<evidence type="ECO:0000313" key="11">
    <source>
        <dbReference type="Proteomes" id="UP000546235"/>
    </source>
</evidence>
<keyword evidence="6" id="KW-0472">Membrane</keyword>
<dbReference type="GO" id="GO:0007169">
    <property type="term" value="P:cell surface receptor protein tyrosine kinase signaling pathway"/>
    <property type="evidence" value="ECO:0007669"/>
    <property type="project" value="TreeGrafter"/>
</dbReference>
<comment type="caution">
    <text evidence="10">The sequence shown here is derived from an EMBL/GenBank/DDBJ whole genome shotgun (WGS) entry which is preliminary data.</text>
</comment>
<evidence type="ECO:0000256" key="6">
    <source>
        <dbReference type="ARBA" id="ARBA00023136"/>
    </source>
</evidence>
<dbReference type="SUPFAM" id="SSF56112">
    <property type="entry name" value="Protein kinase-like (PK-like)"/>
    <property type="match status" value="1"/>
</dbReference>
<keyword evidence="8" id="KW-0675">Receptor</keyword>
<dbReference type="InterPro" id="IPR011009">
    <property type="entry name" value="Kinase-like_dom_sf"/>
</dbReference>
<dbReference type="Gene3D" id="1.10.510.10">
    <property type="entry name" value="Transferase(Phosphotransferase) domain 1"/>
    <property type="match status" value="1"/>
</dbReference>
<dbReference type="GO" id="GO:0050793">
    <property type="term" value="P:regulation of developmental process"/>
    <property type="evidence" value="ECO:0007669"/>
    <property type="project" value="UniProtKB-ARBA"/>
</dbReference>
<dbReference type="FunFam" id="1.10.510.10:FF:001512">
    <property type="entry name" value="Receptor tyrosine-protein kinase erbB-2"/>
    <property type="match status" value="1"/>
</dbReference>
<dbReference type="Proteomes" id="UP000546235">
    <property type="component" value="Unassembled WGS sequence"/>
</dbReference>
<organism evidence="10 11">
    <name type="scientific">Caloenas nicobarica</name>
    <name type="common">Nicobar pigeon</name>
    <dbReference type="NCBI Taxonomy" id="187106"/>
    <lineage>
        <taxon>Eukaryota</taxon>
        <taxon>Metazoa</taxon>
        <taxon>Chordata</taxon>
        <taxon>Craniata</taxon>
        <taxon>Vertebrata</taxon>
        <taxon>Euteleostomi</taxon>
        <taxon>Archelosauria</taxon>
        <taxon>Archosauria</taxon>
        <taxon>Dinosauria</taxon>
        <taxon>Saurischia</taxon>
        <taxon>Theropoda</taxon>
        <taxon>Coelurosauria</taxon>
        <taxon>Aves</taxon>
        <taxon>Neognathae</taxon>
        <taxon>Neoaves</taxon>
        <taxon>Columbimorphae</taxon>
        <taxon>Columbiformes</taxon>
        <taxon>Columbidae</taxon>
        <taxon>Caloenas</taxon>
    </lineage>
</organism>
<sequence>VAGGMGYLSSLGFVHRDLAARNVLVDAQLVCKVSDFGLARAMAPQGGPEATYTSAAGGKIPIRWTAPESIARRTFSWASDVWSFGIVMWEVLSFGDRPYWDMDNQDVIAAIEQGYRLPPPPRCPPALHQLMLRCWRRRPRARPPF</sequence>
<dbReference type="GO" id="GO:0004714">
    <property type="term" value="F:transmembrane receptor protein tyrosine kinase activity"/>
    <property type="evidence" value="ECO:0007669"/>
    <property type="project" value="TreeGrafter"/>
</dbReference>
<evidence type="ECO:0000256" key="3">
    <source>
        <dbReference type="ARBA" id="ARBA00022741"/>
    </source>
</evidence>
<dbReference type="GO" id="GO:0005524">
    <property type="term" value="F:ATP binding"/>
    <property type="evidence" value="ECO:0007669"/>
    <property type="project" value="UniProtKB-KW"/>
</dbReference>
<feature type="non-terminal residue" evidence="10">
    <location>
        <position position="145"/>
    </location>
</feature>
<dbReference type="PANTHER" id="PTHR24416">
    <property type="entry name" value="TYROSINE-PROTEIN KINASE RECEPTOR"/>
    <property type="match status" value="1"/>
</dbReference>
<dbReference type="PROSITE" id="PS50011">
    <property type="entry name" value="PROTEIN_KINASE_DOM"/>
    <property type="match status" value="1"/>
</dbReference>
<dbReference type="InterPro" id="IPR008266">
    <property type="entry name" value="Tyr_kinase_AS"/>
</dbReference>
<dbReference type="GO" id="GO:0012505">
    <property type="term" value="C:endomembrane system"/>
    <property type="evidence" value="ECO:0007669"/>
    <property type="project" value="UniProtKB-SubCell"/>
</dbReference>
<dbReference type="InterPro" id="IPR000719">
    <property type="entry name" value="Prot_kinase_dom"/>
</dbReference>
<dbReference type="PROSITE" id="PS00109">
    <property type="entry name" value="PROTEIN_KINASE_TYR"/>
    <property type="match status" value="1"/>
</dbReference>
<dbReference type="AlphaFoldDB" id="A0A7K6T684"/>
<evidence type="ECO:0000313" key="10">
    <source>
        <dbReference type="EMBL" id="NWX05778.1"/>
    </source>
</evidence>
<evidence type="ECO:0000256" key="8">
    <source>
        <dbReference type="ARBA" id="ARBA00023170"/>
    </source>
</evidence>
<dbReference type="InterPro" id="IPR050122">
    <property type="entry name" value="RTK"/>
</dbReference>